<evidence type="ECO:0008006" key="3">
    <source>
        <dbReference type="Google" id="ProtNLM"/>
    </source>
</evidence>
<dbReference type="EMBL" id="BNJQ01000009">
    <property type="protein sequence ID" value="GHP05143.1"/>
    <property type="molecule type" value="Genomic_DNA"/>
</dbReference>
<reference evidence="1" key="1">
    <citation type="submission" date="2020-10" db="EMBL/GenBank/DDBJ databases">
        <title>Unveiling of a novel bifunctional photoreceptor, Dualchrome1, isolated from a cosmopolitan green alga.</title>
        <authorList>
            <person name="Suzuki S."/>
            <person name="Kawachi M."/>
        </authorList>
    </citation>
    <scope>NUCLEOTIDE SEQUENCE</scope>
    <source>
        <strain evidence="1">NIES 2893</strain>
    </source>
</reference>
<dbReference type="Proteomes" id="UP000660262">
    <property type="component" value="Unassembled WGS sequence"/>
</dbReference>
<dbReference type="OrthoDB" id="1903117at2759"/>
<accession>A0A830HF64</accession>
<sequence>MTAVKSLAQRGSAHKVNCTRTALRAGRRRSVIVATSATNGHDEVDAQLTSRRQQVASMALATATAWGMAGPRRVYAEGEEETLVTVDTEIVADEPPAPPPPPPKPSIPMDVVHDETLAYTFGTPSATASGEPIKWVFSRKPEKYSAAAPLNADARYRIVAEKINLKLALTLALYVGPAPNSLSTKYGDDPSKWPAKAVTKAFLDEKSTGRIATGKRISVSDLEDSEFVTPGEIAGDGAAQSPMYVRFNSTSQGAPNLYDSDKGTRETFRRSVGQIALRKGVDDGRWYIYGLVASGPDALWDDYGSSLEAAAESFHLDKPTRDFRSPEQNSWEFI</sequence>
<protein>
    <recommendedName>
        <fullName evidence="3">PsbP C-terminal domain-containing protein</fullName>
    </recommendedName>
</protein>
<organism evidence="1 2">
    <name type="scientific">Pycnococcus provasolii</name>
    <dbReference type="NCBI Taxonomy" id="41880"/>
    <lineage>
        <taxon>Eukaryota</taxon>
        <taxon>Viridiplantae</taxon>
        <taxon>Chlorophyta</taxon>
        <taxon>Pseudoscourfieldiophyceae</taxon>
        <taxon>Pseudoscourfieldiales</taxon>
        <taxon>Pycnococcaceae</taxon>
        <taxon>Pycnococcus</taxon>
    </lineage>
</organism>
<comment type="caution">
    <text evidence="1">The sequence shown here is derived from an EMBL/GenBank/DDBJ whole genome shotgun (WGS) entry which is preliminary data.</text>
</comment>
<keyword evidence="2" id="KW-1185">Reference proteome</keyword>
<proteinExistence type="predicted"/>
<evidence type="ECO:0000313" key="2">
    <source>
        <dbReference type="Proteomes" id="UP000660262"/>
    </source>
</evidence>
<name>A0A830HF64_9CHLO</name>
<dbReference type="AlphaFoldDB" id="A0A830HF64"/>
<gene>
    <name evidence="1" type="ORF">PPROV_000389500</name>
</gene>
<evidence type="ECO:0000313" key="1">
    <source>
        <dbReference type="EMBL" id="GHP05143.1"/>
    </source>
</evidence>